<dbReference type="PRINTS" id="PR00332">
    <property type="entry name" value="HISTRIAD"/>
</dbReference>
<name>M7NJI4_9BACT</name>
<dbReference type="Gene3D" id="3.30.428.10">
    <property type="entry name" value="HIT-like"/>
    <property type="match status" value="1"/>
</dbReference>
<feature type="short sequence motif" description="Histidine triad motif" evidence="2 3">
    <location>
        <begin position="135"/>
        <end position="139"/>
    </location>
</feature>
<proteinExistence type="predicted"/>
<dbReference type="Pfam" id="PF01230">
    <property type="entry name" value="HIT"/>
    <property type="match status" value="1"/>
</dbReference>
<sequence>MGIKESCLSTSVLGTSESTKVKINSPRTKSVSSILRIASPLYAMKCPFCSKTPPYFILESRQFAAIYNLSPILPGHSLIIPKWHVESLFALTDQQLAEFMQLGRDMARLLGEVFRTDAFDWAIQEKEAAGQSVPHLHMHVVPRRIGDLPQPGDWYQALEKSTSGDIDTYHRFRLSEAQLLELTARLRQAAGSPLPSAKQP</sequence>
<comment type="caution">
    <text evidence="5">The sequence shown here is derived from an EMBL/GenBank/DDBJ whole genome shotgun (WGS) entry which is preliminary data.</text>
</comment>
<organism evidence="5 6">
    <name type="scientific">Cesiribacter andamanensis AMV16</name>
    <dbReference type="NCBI Taxonomy" id="1279009"/>
    <lineage>
        <taxon>Bacteria</taxon>
        <taxon>Pseudomonadati</taxon>
        <taxon>Bacteroidota</taxon>
        <taxon>Cytophagia</taxon>
        <taxon>Cytophagales</taxon>
        <taxon>Cesiribacteraceae</taxon>
        <taxon>Cesiribacter</taxon>
    </lineage>
</organism>
<feature type="domain" description="HIT" evidence="4">
    <location>
        <begin position="44"/>
        <end position="150"/>
    </location>
</feature>
<dbReference type="AlphaFoldDB" id="M7NJI4"/>
<evidence type="ECO:0000256" key="1">
    <source>
        <dbReference type="PIRSR" id="PIRSR601310-1"/>
    </source>
</evidence>
<dbReference type="InterPro" id="IPR001310">
    <property type="entry name" value="Histidine_triad_HIT"/>
</dbReference>
<evidence type="ECO:0000313" key="6">
    <source>
        <dbReference type="Proteomes" id="UP000011910"/>
    </source>
</evidence>
<dbReference type="PROSITE" id="PS00892">
    <property type="entry name" value="HIT_1"/>
    <property type="match status" value="1"/>
</dbReference>
<evidence type="ECO:0000259" key="4">
    <source>
        <dbReference type="PROSITE" id="PS51084"/>
    </source>
</evidence>
<dbReference type="PANTHER" id="PTHR46243">
    <property type="entry name" value="BIS(5'-ADENOSYL)-TRIPHOSPHATASE"/>
    <property type="match status" value="1"/>
</dbReference>
<protein>
    <recommendedName>
        <fullName evidence="4">HIT domain-containing protein</fullName>
    </recommendedName>
</protein>
<dbReference type="eggNOG" id="COG0537">
    <property type="taxonomic scope" value="Bacteria"/>
</dbReference>
<dbReference type="InterPro" id="IPR036265">
    <property type="entry name" value="HIT-like_sf"/>
</dbReference>
<dbReference type="EMBL" id="AODQ01000080">
    <property type="protein sequence ID" value="EMR01960.1"/>
    <property type="molecule type" value="Genomic_DNA"/>
</dbReference>
<reference evidence="5 6" key="1">
    <citation type="journal article" date="2013" name="Genome Announc.">
        <title>Draft Genome Sequence of Cesiribacter andamanensis Strain AMV16T, Isolated from a Soil Sample from a Mud Volcano in the Andaman Islands, India.</title>
        <authorList>
            <person name="Shivaji S."/>
            <person name="Ara S."/>
            <person name="Begum Z."/>
            <person name="Srinivas T.N."/>
            <person name="Singh A."/>
            <person name="Kumar Pinnaka A."/>
        </authorList>
    </citation>
    <scope>NUCLEOTIDE SEQUENCE [LARGE SCALE GENOMIC DNA]</scope>
    <source>
        <strain evidence="5 6">AMV16</strain>
    </source>
</reference>
<dbReference type="InterPro" id="IPR019808">
    <property type="entry name" value="Histidine_triad_CS"/>
</dbReference>
<dbReference type="SUPFAM" id="SSF54197">
    <property type="entry name" value="HIT-like"/>
    <property type="match status" value="1"/>
</dbReference>
<gene>
    <name evidence="5" type="ORF">ADICEAN_02895</name>
</gene>
<dbReference type="PROSITE" id="PS51084">
    <property type="entry name" value="HIT_2"/>
    <property type="match status" value="1"/>
</dbReference>
<dbReference type="Proteomes" id="UP000011910">
    <property type="component" value="Unassembled WGS sequence"/>
</dbReference>
<evidence type="ECO:0000256" key="2">
    <source>
        <dbReference type="PIRSR" id="PIRSR601310-3"/>
    </source>
</evidence>
<keyword evidence="6" id="KW-1185">Reference proteome</keyword>
<dbReference type="GO" id="GO:0003824">
    <property type="term" value="F:catalytic activity"/>
    <property type="evidence" value="ECO:0007669"/>
    <property type="project" value="InterPro"/>
</dbReference>
<accession>M7NJI4</accession>
<dbReference type="InterPro" id="IPR011146">
    <property type="entry name" value="HIT-like"/>
</dbReference>
<feature type="active site" description="Tele-AMP-histidine intermediate" evidence="1">
    <location>
        <position position="137"/>
    </location>
</feature>
<dbReference type="InterPro" id="IPR051884">
    <property type="entry name" value="Bis(5'-adenosyl)-TPase_reg"/>
</dbReference>
<evidence type="ECO:0000256" key="3">
    <source>
        <dbReference type="PROSITE-ProRule" id="PRU00464"/>
    </source>
</evidence>
<dbReference type="PANTHER" id="PTHR46243:SF1">
    <property type="entry name" value="BIS(5'-ADENOSYL)-TRIPHOSPHATASE"/>
    <property type="match status" value="1"/>
</dbReference>
<evidence type="ECO:0000313" key="5">
    <source>
        <dbReference type="EMBL" id="EMR01960.1"/>
    </source>
</evidence>
<dbReference type="STRING" id="1279009.ADICEAN_02895"/>